<gene>
    <name evidence="2" type="ORF">GCM10008106_36800</name>
</gene>
<evidence type="ECO:0000313" key="2">
    <source>
        <dbReference type="EMBL" id="GHB52854.1"/>
    </source>
</evidence>
<proteinExistence type="predicted"/>
<dbReference type="CDD" id="cd00085">
    <property type="entry name" value="HNHc"/>
    <property type="match status" value="1"/>
</dbReference>
<keyword evidence="3" id="KW-1185">Reference proteome</keyword>
<organism evidence="2 3">
    <name type="scientific">Mongoliitalea lutea</name>
    <dbReference type="NCBI Taxonomy" id="849756"/>
    <lineage>
        <taxon>Bacteria</taxon>
        <taxon>Pseudomonadati</taxon>
        <taxon>Bacteroidota</taxon>
        <taxon>Cytophagia</taxon>
        <taxon>Cytophagales</taxon>
        <taxon>Cyclobacteriaceae</taxon>
        <taxon>Mongoliitalea</taxon>
    </lineage>
</organism>
<accession>A0A8J3G7U1</accession>
<dbReference type="InterPro" id="IPR003615">
    <property type="entry name" value="HNH_nuc"/>
</dbReference>
<reference evidence="2" key="1">
    <citation type="journal article" date="2014" name="Int. J. Syst. Evol. Microbiol.">
        <title>Complete genome sequence of Corynebacterium casei LMG S-19264T (=DSM 44701T), isolated from a smear-ripened cheese.</title>
        <authorList>
            <consortium name="US DOE Joint Genome Institute (JGI-PGF)"/>
            <person name="Walter F."/>
            <person name="Albersmeier A."/>
            <person name="Kalinowski J."/>
            <person name="Ruckert C."/>
        </authorList>
    </citation>
    <scope>NUCLEOTIDE SEQUENCE</scope>
    <source>
        <strain evidence="2">KCTC 23224</strain>
    </source>
</reference>
<dbReference type="SMART" id="SM00507">
    <property type="entry name" value="HNHc"/>
    <property type="match status" value="1"/>
</dbReference>
<name>A0A8J3G7U1_9BACT</name>
<comment type="caution">
    <text evidence="2">The sequence shown here is derived from an EMBL/GenBank/DDBJ whole genome shotgun (WGS) entry which is preliminary data.</text>
</comment>
<feature type="domain" description="HNH nuclease" evidence="1">
    <location>
        <begin position="180"/>
        <end position="234"/>
    </location>
</feature>
<dbReference type="Proteomes" id="UP000642809">
    <property type="component" value="Unassembled WGS sequence"/>
</dbReference>
<dbReference type="RefSeq" id="WP_189586475.1">
    <property type="nucleotide sequence ID" value="NZ_BMYF01000032.1"/>
</dbReference>
<sequence>MKNKVFDLELYKFQNLSRALDKWGFPTIDFESGFKVIKGVDFEKAYKAGNIRFEDDGIYLDYETHSFKGYMFIQEPYLERYNMRLPKFHIVKCKVIQEFLDSGKFNHRYNFSNSEKNDLRDKESGYLYENKELSLCGYCKKQINSEIDTTRDFHDLLGDFEKVEDIEVDIFGYPKGWEQLSRAYRELHDYTCEECGIQVKKALDKRFIQVHHVDGDKTNNSDNNLRCLCILCHANQDEKHQENFSKGSRNIDLNSFVEKYKKELKEAGNPFFKIKR</sequence>
<dbReference type="EMBL" id="BMYF01000032">
    <property type="protein sequence ID" value="GHB52854.1"/>
    <property type="molecule type" value="Genomic_DNA"/>
</dbReference>
<evidence type="ECO:0000313" key="3">
    <source>
        <dbReference type="Proteomes" id="UP000642809"/>
    </source>
</evidence>
<dbReference type="AlphaFoldDB" id="A0A8J3G7U1"/>
<reference evidence="2" key="2">
    <citation type="submission" date="2020-09" db="EMBL/GenBank/DDBJ databases">
        <authorList>
            <person name="Sun Q."/>
            <person name="Kim S."/>
        </authorList>
    </citation>
    <scope>NUCLEOTIDE SEQUENCE</scope>
    <source>
        <strain evidence="2">KCTC 23224</strain>
    </source>
</reference>
<protein>
    <recommendedName>
        <fullName evidence="1">HNH nuclease domain-containing protein</fullName>
    </recommendedName>
</protein>
<evidence type="ECO:0000259" key="1">
    <source>
        <dbReference type="SMART" id="SM00507"/>
    </source>
</evidence>